<dbReference type="Gene3D" id="3.40.50.300">
    <property type="entry name" value="P-loop containing nucleotide triphosphate hydrolases"/>
    <property type="match status" value="1"/>
</dbReference>
<dbReference type="SUPFAM" id="SSF52540">
    <property type="entry name" value="P-loop containing nucleoside triphosphate hydrolases"/>
    <property type="match status" value="1"/>
</dbReference>
<dbReference type="RefSeq" id="XP_007719067.1">
    <property type="nucleotide sequence ID" value="XM_007720877.1"/>
</dbReference>
<dbReference type="AlphaFoldDB" id="W6XM43"/>
<evidence type="ECO:0000313" key="1">
    <source>
        <dbReference type="EMBL" id="EUC26628.1"/>
    </source>
</evidence>
<dbReference type="eggNOG" id="KOG0446">
    <property type="taxonomic scope" value="Eukaryota"/>
</dbReference>
<evidence type="ECO:0000313" key="2">
    <source>
        <dbReference type="Proteomes" id="UP000053841"/>
    </source>
</evidence>
<dbReference type="HOGENOM" id="CLU_1916726_0_0_1"/>
<name>W6XM43_COCC2</name>
<keyword evidence="2" id="KW-1185">Reference proteome</keyword>
<dbReference type="STRING" id="930089.W6XM43"/>
<dbReference type="GeneID" id="19143319"/>
<accession>W6XM43</accession>
<evidence type="ECO:0008006" key="3">
    <source>
        <dbReference type="Google" id="ProtNLM"/>
    </source>
</evidence>
<dbReference type="KEGG" id="bze:COCCADRAFT_10598"/>
<dbReference type="Proteomes" id="UP000053841">
    <property type="component" value="Unassembled WGS sequence"/>
</dbReference>
<dbReference type="InterPro" id="IPR027417">
    <property type="entry name" value="P-loop_NTPase"/>
</dbReference>
<gene>
    <name evidence="1" type="ORF">COCCADRAFT_10598</name>
</gene>
<dbReference type="OrthoDB" id="415706at2759"/>
<proteinExistence type="predicted"/>
<organism evidence="1 2">
    <name type="scientific">Cochliobolus carbonum (strain 26-R-13)</name>
    <name type="common">Maize leaf spot fungus</name>
    <name type="synonym">Bipolaris zeicola</name>
    <dbReference type="NCBI Taxonomy" id="930089"/>
    <lineage>
        <taxon>Eukaryota</taxon>
        <taxon>Fungi</taxon>
        <taxon>Dikarya</taxon>
        <taxon>Ascomycota</taxon>
        <taxon>Pezizomycotina</taxon>
        <taxon>Dothideomycetes</taxon>
        <taxon>Pleosporomycetidae</taxon>
        <taxon>Pleosporales</taxon>
        <taxon>Pleosporineae</taxon>
        <taxon>Pleosporaceae</taxon>
        <taxon>Bipolaris</taxon>
    </lineage>
</organism>
<dbReference type="EMBL" id="KI965299">
    <property type="protein sequence ID" value="EUC26628.1"/>
    <property type="molecule type" value="Genomic_DNA"/>
</dbReference>
<sequence>MGVSTSIVPNRLCSEVERRSLSSFRETLHSFITLPTSIKSAETAMIIEPTNIVFAVISAKNDHAKQILLKLARTTDKTGTRMLGVITKPDTLSPGSDSEAIYLSLARNLNIEFCLRWHILNNRDSGTGSGAL</sequence>
<reference evidence="1 2" key="1">
    <citation type="journal article" date="2013" name="PLoS Genet.">
        <title>Comparative genome structure, secondary metabolite, and effector coding capacity across Cochliobolus pathogens.</title>
        <authorList>
            <person name="Condon B.J."/>
            <person name="Leng Y."/>
            <person name="Wu D."/>
            <person name="Bushley K.E."/>
            <person name="Ohm R.A."/>
            <person name="Otillar R."/>
            <person name="Martin J."/>
            <person name="Schackwitz W."/>
            <person name="Grimwood J."/>
            <person name="MohdZainudin N."/>
            <person name="Xue C."/>
            <person name="Wang R."/>
            <person name="Manning V.A."/>
            <person name="Dhillon B."/>
            <person name="Tu Z.J."/>
            <person name="Steffenson B.J."/>
            <person name="Salamov A."/>
            <person name="Sun H."/>
            <person name="Lowry S."/>
            <person name="LaButti K."/>
            <person name="Han J."/>
            <person name="Copeland A."/>
            <person name="Lindquist E."/>
            <person name="Barry K."/>
            <person name="Schmutz J."/>
            <person name="Baker S.E."/>
            <person name="Ciuffetti L.M."/>
            <person name="Grigoriev I.V."/>
            <person name="Zhong S."/>
            <person name="Turgeon B.G."/>
        </authorList>
    </citation>
    <scope>NUCLEOTIDE SEQUENCE [LARGE SCALE GENOMIC DNA]</scope>
    <source>
        <strain evidence="1 2">26-R-13</strain>
    </source>
</reference>
<protein>
    <recommendedName>
        <fullName evidence="3">Dynamin GTPase domain-containing protein</fullName>
    </recommendedName>
</protein>